<comment type="caution">
    <text evidence="9">The sequence shown here is derived from an EMBL/GenBank/DDBJ whole genome shotgun (WGS) entry which is preliminary data.</text>
</comment>
<feature type="transmembrane region" description="Helical" evidence="7">
    <location>
        <begin position="287"/>
        <end position="307"/>
    </location>
</feature>
<keyword evidence="2" id="KW-0813">Transport</keyword>
<dbReference type="InterPro" id="IPR020846">
    <property type="entry name" value="MFS_dom"/>
</dbReference>
<feature type="transmembrane region" description="Helical" evidence="7">
    <location>
        <begin position="36"/>
        <end position="56"/>
    </location>
</feature>
<evidence type="ECO:0000256" key="7">
    <source>
        <dbReference type="SAM" id="Phobius"/>
    </source>
</evidence>
<evidence type="ECO:0000256" key="6">
    <source>
        <dbReference type="ARBA" id="ARBA00023136"/>
    </source>
</evidence>
<evidence type="ECO:0000313" key="10">
    <source>
        <dbReference type="Proteomes" id="UP000756387"/>
    </source>
</evidence>
<protein>
    <submittedName>
        <fullName evidence="9">MFS transporter</fullName>
    </submittedName>
</protein>
<keyword evidence="6 7" id="KW-0472">Membrane</keyword>
<keyword evidence="3" id="KW-1003">Cell membrane</keyword>
<feature type="transmembrane region" description="Helical" evidence="7">
    <location>
        <begin position="340"/>
        <end position="362"/>
    </location>
</feature>
<evidence type="ECO:0000256" key="1">
    <source>
        <dbReference type="ARBA" id="ARBA00004651"/>
    </source>
</evidence>
<dbReference type="EMBL" id="JADCSA010000006">
    <property type="protein sequence ID" value="MBE7324533.1"/>
    <property type="molecule type" value="Genomic_DNA"/>
</dbReference>
<feature type="domain" description="Major facilitator superfamily (MFS) profile" evidence="8">
    <location>
        <begin position="32"/>
        <end position="428"/>
    </location>
</feature>
<evidence type="ECO:0000259" key="8">
    <source>
        <dbReference type="PROSITE" id="PS50850"/>
    </source>
</evidence>
<feature type="transmembrane region" description="Helical" evidence="7">
    <location>
        <begin position="314"/>
        <end position="334"/>
    </location>
</feature>
<feature type="transmembrane region" description="Helical" evidence="7">
    <location>
        <begin position="191"/>
        <end position="211"/>
    </location>
</feature>
<dbReference type="CDD" id="cd06173">
    <property type="entry name" value="MFS_MefA_like"/>
    <property type="match status" value="1"/>
</dbReference>
<dbReference type="SUPFAM" id="SSF103473">
    <property type="entry name" value="MFS general substrate transporter"/>
    <property type="match status" value="1"/>
</dbReference>
<feature type="transmembrane region" description="Helical" evidence="7">
    <location>
        <begin position="374"/>
        <end position="394"/>
    </location>
</feature>
<dbReference type="InterPro" id="IPR036259">
    <property type="entry name" value="MFS_trans_sf"/>
</dbReference>
<feature type="transmembrane region" description="Helical" evidence="7">
    <location>
        <begin position="68"/>
        <end position="90"/>
    </location>
</feature>
<dbReference type="Pfam" id="PF05977">
    <property type="entry name" value="MFS_3"/>
    <property type="match status" value="1"/>
</dbReference>
<name>A0ABR9RSH4_9ACTN</name>
<sequence>MDNVIDTVGDQEVGRELPKDLPRALRPFKVPAYRRLAVSLSFGAFASGVWIIALVWEVFRLGGSAGDLSFVSAAAAVGVILPALFAGVVADRVTQKYVLIGVAAVETTGFGLAGLLAWGDLTSIWVLAAIAFGTGTAMAFYYPAYSAMLPSIVPEQDLMAVNGFEGMVRPTISQAIGPAVAGLVVGAAAPAAAFGIASASMFCALLALVSVPRTPLRRTLDPAHAAHPVRSALTDMREGFAYMLRTPWLLATLSFACLMLLVMMGPLEVLIPFMIKSELGGDASDHSLVLAAFGIGGALGSFVMSSIRMPRRYLTLLILGWGVSGLPFLVIAHADSVWTMVAAGGVMGALFSAPMVIWGTLLQRRVPPELLGRVSSLDFFVSIALMPVSMALAAPVADAIGLELTFYIAALAPVVFSVAAVVWGRTTSDEVAHPLT</sequence>
<feature type="transmembrane region" description="Helical" evidence="7">
    <location>
        <begin position="406"/>
        <end position="424"/>
    </location>
</feature>
<dbReference type="PANTHER" id="PTHR23513">
    <property type="entry name" value="INTEGRAL MEMBRANE EFFLUX PROTEIN-RELATED"/>
    <property type="match status" value="1"/>
</dbReference>
<evidence type="ECO:0000256" key="4">
    <source>
        <dbReference type="ARBA" id="ARBA00022692"/>
    </source>
</evidence>
<feature type="transmembrane region" description="Helical" evidence="7">
    <location>
        <begin position="246"/>
        <end position="267"/>
    </location>
</feature>
<dbReference type="Gene3D" id="1.20.1250.20">
    <property type="entry name" value="MFS general substrate transporter like domains"/>
    <property type="match status" value="1"/>
</dbReference>
<evidence type="ECO:0000256" key="2">
    <source>
        <dbReference type="ARBA" id="ARBA00022448"/>
    </source>
</evidence>
<gene>
    <name evidence="9" type="ORF">IEQ44_07700</name>
</gene>
<proteinExistence type="predicted"/>
<feature type="transmembrane region" description="Helical" evidence="7">
    <location>
        <begin position="97"/>
        <end position="118"/>
    </location>
</feature>
<keyword evidence="10" id="KW-1185">Reference proteome</keyword>
<comment type="subcellular location">
    <subcellularLocation>
        <location evidence="1">Cell membrane</location>
        <topology evidence="1">Multi-pass membrane protein</topology>
    </subcellularLocation>
</comment>
<evidence type="ECO:0000313" key="9">
    <source>
        <dbReference type="EMBL" id="MBE7324533.1"/>
    </source>
</evidence>
<dbReference type="PANTHER" id="PTHR23513:SF11">
    <property type="entry name" value="STAPHYLOFERRIN A TRANSPORTER"/>
    <property type="match status" value="1"/>
</dbReference>
<keyword evidence="5 7" id="KW-1133">Transmembrane helix</keyword>
<reference evidence="9 10" key="1">
    <citation type="submission" date="2020-10" db="EMBL/GenBank/DDBJ databases">
        <title>Nocardioides sp. isolated from sludge.</title>
        <authorList>
            <person name="Zhang X."/>
        </authorList>
    </citation>
    <scope>NUCLEOTIDE SEQUENCE [LARGE SCALE GENOMIC DNA]</scope>
    <source>
        <strain evidence="9 10">Y6</strain>
    </source>
</reference>
<organism evidence="9 10">
    <name type="scientific">Nocardioides malaquae</name>
    <dbReference type="NCBI Taxonomy" id="2773426"/>
    <lineage>
        <taxon>Bacteria</taxon>
        <taxon>Bacillati</taxon>
        <taxon>Actinomycetota</taxon>
        <taxon>Actinomycetes</taxon>
        <taxon>Propionibacteriales</taxon>
        <taxon>Nocardioidaceae</taxon>
        <taxon>Nocardioides</taxon>
    </lineage>
</organism>
<keyword evidence="4 7" id="KW-0812">Transmembrane</keyword>
<accession>A0ABR9RSH4</accession>
<dbReference type="Proteomes" id="UP000756387">
    <property type="component" value="Unassembled WGS sequence"/>
</dbReference>
<dbReference type="PROSITE" id="PS50850">
    <property type="entry name" value="MFS"/>
    <property type="match status" value="1"/>
</dbReference>
<evidence type="ECO:0000256" key="3">
    <source>
        <dbReference type="ARBA" id="ARBA00022475"/>
    </source>
</evidence>
<evidence type="ECO:0000256" key="5">
    <source>
        <dbReference type="ARBA" id="ARBA00022989"/>
    </source>
</evidence>
<feature type="transmembrane region" description="Helical" evidence="7">
    <location>
        <begin position="124"/>
        <end position="145"/>
    </location>
</feature>
<feature type="transmembrane region" description="Helical" evidence="7">
    <location>
        <begin position="166"/>
        <end position="185"/>
    </location>
</feature>
<dbReference type="InterPro" id="IPR010290">
    <property type="entry name" value="TM_effector"/>
</dbReference>